<keyword evidence="1" id="KW-0489">Methyltransferase</keyword>
<dbReference type="GO" id="GO:0005634">
    <property type="term" value="C:nucleus"/>
    <property type="evidence" value="ECO:0007669"/>
    <property type="project" value="TreeGrafter"/>
</dbReference>
<dbReference type="EnsemblMetazoa" id="ACOM038151-RA">
    <property type="protein sequence ID" value="ACOM038151-PA.1"/>
    <property type="gene ID" value="ACOM038151"/>
</dbReference>
<dbReference type="PROSITE" id="PS50865">
    <property type="entry name" value="ZF_MYND_2"/>
    <property type="match status" value="1"/>
</dbReference>
<dbReference type="InterPro" id="IPR046341">
    <property type="entry name" value="SET_dom_sf"/>
</dbReference>
<dbReference type="VEuPathDB" id="VectorBase:ACON2_040542"/>
<evidence type="ECO:0000256" key="1">
    <source>
        <dbReference type="ARBA" id="ARBA00022603"/>
    </source>
</evidence>
<dbReference type="GO" id="GO:0032259">
    <property type="term" value="P:methylation"/>
    <property type="evidence" value="ECO:0007669"/>
    <property type="project" value="UniProtKB-KW"/>
</dbReference>
<dbReference type="GO" id="GO:0005737">
    <property type="term" value="C:cytoplasm"/>
    <property type="evidence" value="ECO:0007669"/>
    <property type="project" value="TreeGrafter"/>
</dbReference>
<evidence type="ECO:0000256" key="6">
    <source>
        <dbReference type="ARBA" id="ARBA00022833"/>
    </source>
</evidence>
<organism evidence="9">
    <name type="scientific">Anopheles coluzzii</name>
    <name type="common">African malaria mosquito</name>
    <dbReference type="NCBI Taxonomy" id="1518534"/>
    <lineage>
        <taxon>Eukaryota</taxon>
        <taxon>Metazoa</taxon>
        <taxon>Ecdysozoa</taxon>
        <taxon>Arthropoda</taxon>
        <taxon>Hexapoda</taxon>
        <taxon>Insecta</taxon>
        <taxon>Pterygota</taxon>
        <taxon>Neoptera</taxon>
        <taxon>Endopterygota</taxon>
        <taxon>Diptera</taxon>
        <taxon>Nematocera</taxon>
        <taxon>Culicoidea</taxon>
        <taxon>Culicidae</taxon>
        <taxon>Anophelinae</taxon>
        <taxon>Anopheles</taxon>
    </lineage>
</organism>
<dbReference type="Gene3D" id="2.170.270.10">
    <property type="entry name" value="SET domain"/>
    <property type="match status" value="1"/>
</dbReference>
<protein>
    <recommendedName>
        <fullName evidence="8">MYND-type domain-containing protein</fullName>
    </recommendedName>
</protein>
<dbReference type="SUPFAM" id="SSF144232">
    <property type="entry name" value="HIT/MYND zinc finger-like"/>
    <property type="match status" value="1"/>
</dbReference>
<keyword evidence="4" id="KW-0479">Metal-binding</keyword>
<dbReference type="Gene3D" id="1.10.220.160">
    <property type="match status" value="1"/>
</dbReference>
<dbReference type="InterPro" id="IPR052097">
    <property type="entry name" value="SET-MYND_domain_protein"/>
</dbReference>
<keyword evidence="3" id="KW-0949">S-adenosyl-L-methionine</keyword>
<reference evidence="9" key="1">
    <citation type="submission" date="2022-08" db="UniProtKB">
        <authorList>
            <consortium name="EnsemblMetazoa"/>
        </authorList>
    </citation>
    <scope>IDENTIFICATION</scope>
</reference>
<evidence type="ECO:0000256" key="4">
    <source>
        <dbReference type="ARBA" id="ARBA00022723"/>
    </source>
</evidence>
<dbReference type="PROSITE" id="PS01360">
    <property type="entry name" value="ZF_MYND_1"/>
    <property type="match status" value="1"/>
</dbReference>
<dbReference type="Pfam" id="PF01753">
    <property type="entry name" value="zf-MYND"/>
    <property type="match status" value="1"/>
</dbReference>
<feature type="domain" description="MYND-type" evidence="8">
    <location>
        <begin position="344"/>
        <end position="382"/>
    </location>
</feature>
<evidence type="ECO:0000256" key="5">
    <source>
        <dbReference type="ARBA" id="ARBA00022771"/>
    </source>
</evidence>
<dbReference type="PANTHER" id="PTHR46165:SF6">
    <property type="entry name" value="SET AND MYND DOMAIN-CONTAINING PROTEIN 4-LIKE PROTEIN"/>
    <property type="match status" value="1"/>
</dbReference>
<evidence type="ECO:0000256" key="2">
    <source>
        <dbReference type="ARBA" id="ARBA00022679"/>
    </source>
</evidence>
<dbReference type="GO" id="GO:0042826">
    <property type="term" value="F:histone deacetylase binding"/>
    <property type="evidence" value="ECO:0007669"/>
    <property type="project" value="TreeGrafter"/>
</dbReference>
<evidence type="ECO:0000259" key="8">
    <source>
        <dbReference type="PROSITE" id="PS50865"/>
    </source>
</evidence>
<proteinExistence type="predicted"/>
<sequence length="727" mass="84140">MDYLYNNDCKFFTGRGDDEKLPEISIVCENSYHTTALQKATHCFEKLDYLAKQRRKKAVKEMESRHNKVLLLNGSALVQDKVFQCNSLAHLKMYYNNAGKRLQNAGRMRDSIRYLEAAYVIPLENNRNVLQTSINLLLTVAKATHCFEKLDYLAKQRRKKAVKEMESRHNKVLLLNGSALVQDKVFQCNSLAHLKMYYNNAGKRLQNAGRMRDSIRYLEAAYVIPLENNRNVLQTSINLLLTVAYRKTEQYRKYLTFLGRSKGPHSQEQNLNILRNKPFPVWQEDAACSAVDWEKELFGTSNSRAVSCEIINGSLVAKRDFNVGDVIFVEKPVVGYVAESMGQCNWCTLKTLYTVPCVVCREVFYCSVQCLGKDEHYHQYECRGYRSLFFPLMDFMLTIRLLVKSLDVLQTNLSLRKPPTQHPRTVEQLWAALLEDHHAHSEDLLSLLQGCTCDHYAEEPGSYPVLIQKASLIMYYLMMDKRLVEDYKSCWMNLSIAERNIFLESVLLRLLCVVHAFMCGFKYELSYDKGDVDEMLMDRSSATDAQDAVHTNAPESKAPFDAHQRPAAYARTHDNLLMFWDVCWTEANHRAQQADNVDAVECALQKYCEGYHSTFNFLEHLAQCKSAPKVTTLNQYRGLYRFVREIESSDEESNVITIILQRSKHSVQIFELINKIENIYNHARIVPGVLMQDEWTSQLVKRGPKLRLMKRQNNKIVANQLYNSFFK</sequence>
<dbReference type="InterPro" id="IPR002893">
    <property type="entry name" value="Znf_MYND"/>
</dbReference>
<dbReference type="GO" id="GO:0008270">
    <property type="term" value="F:zinc ion binding"/>
    <property type="evidence" value="ECO:0007669"/>
    <property type="project" value="UniProtKB-KW"/>
</dbReference>
<accession>A0A8W7PV82</accession>
<dbReference type="PANTHER" id="PTHR46165">
    <property type="entry name" value="SET AND MYND DOMAIN-CONTAINING PROTEIN 4"/>
    <property type="match status" value="1"/>
</dbReference>
<dbReference type="Proteomes" id="UP000075882">
    <property type="component" value="Unassembled WGS sequence"/>
</dbReference>
<dbReference type="Gene3D" id="6.10.140.2220">
    <property type="match status" value="1"/>
</dbReference>
<evidence type="ECO:0000256" key="7">
    <source>
        <dbReference type="PROSITE-ProRule" id="PRU00134"/>
    </source>
</evidence>
<keyword evidence="2" id="KW-0808">Transferase</keyword>
<evidence type="ECO:0000313" key="9">
    <source>
        <dbReference type="EnsemblMetazoa" id="ACOM038151-PA.1"/>
    </source>
</evidence>
<dbReference type="GO" id="GO:0008168">
    <property type="term" value="F:methyltransferase activity"/>
    <property type="evidence" value="ECO:0007669"/>
    <property type="project" value="UniProtKB-KW"/>
</dbReference>
<name>A0A8W7PV82_ANOCL</name>
<keyword evidence="5 7" id="KW-0863">Zinc-finger</keyword>
<keyword evidence="6" id="KW-0862">Zinc</keyword>
<evidence type="ECO:0000256" key="3">
    <source>
        <dbReference type="ARBA" id="ARBA00022691"/>
    </source>
</evidence>
<dbReference type="AlphaFoldDB" id="A0A8W7PV82"/>